<dbReference type="AlphaFoldDB" id="A0A7I8LF09"/>
<dbReference type="Gene3D" id="1.25.40.10">
    <property type="entry name" value="Tetratricopeptide repeat domain"/>
    <property type="match status" value="2"/>
</dbReference>
<dbReference type="SUPFAM" id="SSF48452">
    <property type="entry name" value="TPR-like"/>
    <property type="match status" value="2"/>
</dbReference>
<reference evidence="3" key="1">
    <citation type="submission" date="2020-02" db="EMBL/GenBank/DDBJ databases">
        <authorList>
            <person name="Scholz U."/>
            <person name="Mascher M."/>
            <person name="Fiebig A."/>
        </authorList>
    </citation>
    <scope>NUCLEOTIDE SEQUENCE</scope>
</reference>
<dbReference type="Pfam" id="PF13374">
    <property type="entry name" value="TPR_10"/>
    <property type="match status" value="1"/>
</dbReference>
<dbReference type="Pfam" id="PF13424">
    <property type="entry name" value="TPR_12"/>
    <property type="match status" value="3"/>
</dbReference>
<dbReference type="InterPro" id="IPR011990">
    <property type="entry name" value="TPR-like_helical_dom_sf"/>
</dbReference>
<sequence length="488" mass="54436">MVPLLSAVDDPGICSNDLQDFERELEEFFSNVKTMIKLDRKDDAIELLQANYEAVKEQIGEGTRDVEQAALLDVIALGYMAVGDFETVENILQMLNEVVGCIADGKPLMDSILIHIGSLYTNLGMLDKASQAYGRGLKILENAFGSQSPFLVMPLLGLAKVLKLSGRVTEAMETYQRSITILERSRGPMSEDLVLPLFSIGNLFIDEGRAVDAKTTFSRIVSIYTRIFGENDGKVGIAMCSLAHANCAEGNIDEAIRLYKKGLQIINDSKYMSIDDDILEKMKVDLAELLHAAGRETEGRELLEECLLVNERHKGSEDPSSVAHLLNLATSYSRSKNFVEAERLLRTSLQVMSRTVGPRDQSLTVPMLHLAVVLYSLRRDEEAEKFALEALSIRESAFGRESLPVGEALDVLVSIQTRLGKEEGEALENLKRVLAIQEAEFGHESEEVMETLKKVVFFLDRTGRRDEKAPLQRRLALLRNKYKYLVPS</sequence>
<organism evidence="3 4">
    <name type="scientific">Spirodela intermedia</name>
    <name type="common">Intermediate duckweed</name>
    <dbReference type="NCBI Taxonomy" id="51605"/>
    <lineage>
        <taxon>Eukaryota</taxon>
        <taxon>Viridiplantae</taxon>
        <taxon>Streptophyta</taxon>
        <taxon>Embryophyta</taxon>
        <taxon>Tracheophyta</taxon>
        <taxon>Spermatophyta</taxon>
        <taxon>Magnoliopsida</taxon>
        <taxon>Liliopsida</taxon>
        <taxon>Araceae</taxon>
        <taxon>Lemnoideae</taxon>
        <taxon>Spirodela</taxon>
    </lineage>
</organism>
<name>A0A7I8LF09_SPIIN</name>
<evidence type="ECO:0000313" key="3">
    <source>
        <dbReference type="EMBL" id="CAA7408621.1"/>
    </source>
</evidence>
<dbReference type="EMBL" id="LR746278">
    <property type="protein sequence ID" value="CAA7408621.1"/>
    <property type="molecule type" value="Genomic_DNA"/>
</dbReference>
<dbReference type="GO" id="GO:0009507">
    <property type="term" value="C:chloroplast"/>
    <property type="evidence" value="ECO:0007669"/>
    <property type="project" value="TreeGrafter"/>
</dbReference>
<dbReference type="Proteomes" id="UP000663760">
    <property type="component" value="Chromosome 15"/>
</dbReference>
<keyword evidence="1" id="KW-0677">Repeat</keyword>
<dbReference type="GO" id="GO:0009658">
    <property type="term" value="P:chloroplast organization"/>
    <property type="evidence" value="ECO:0007669"/>
    <property type="project" value="TreeGrafter"/>
</dbReference>
<accession>A0A7I8LF09</accession>
<keyword evidence="2" id="KW-0802">TPR repeat</keyword>
<dbReference type="SMART" id="SM00028">
    <property type="entry name" value="TPR"/>
    <property type="match status" value="6"/>
</dbReference>
<keyword evidence="4" id="KW-1185">Reference proteome</keyword>
<dbReference type="InterPro" id="IPR019734">
    <property type="entry name" value="TPR_rpt"/>
</dbReference>
<dbReference type="PANTHER" id="PTHR45641:SF19">
    <property type="entry name" value="NEPHROCYSTIN-3"/>
    <property type="match status" value="1"/>
</dbReference>
<proteinExistence type="predicted"/>
<dbReference type="PANTHER" id="PTHR45641">
    <property type="entry name" value="TETRATRICOPEPTIDE REPEAT PROTEIN (AFU_ORTHOLOGUE AFUA_6G03870)"/>
    <property type="match status" value="1"/>
</dbReference>
<evidence type="ECO:0000256" key="2">
    <source>
        <dbReference type="ARBA" id="ARBA00022803"/>
    </source>
</evidence>
<gene>
    <name evidence="3" type="ORF">SI8410_15019299</name>
</gene>
<evidence type="ECO:0000256" key="1">
    <source>
        <dbReference type="ARBA" id="ARBA00022737"/>
    </source>
</evidence>
<evidence type="ECO:0000313" key="4">
    <source>
        <dbReference type="Proteomes" id="UP000663760"/>
    </source>
</evidence>
<protein>
    <submittedName>
        <fullName evidence="3">Uncharacterized protein</fullName>
    </submittedName>
</protein>
<dbReference type="OrthoDB" id="771227at2759"/>